<proteinExistence type="predicted"/>
<dbReference type="InterPro" id="IPR033349">
    <property type="entry name" value="ATRIP"/>
</dbReference>
<feature type="region of interest" description="Disordered" evidence="1">
    <location>
        <begin position="29"/>
        <end position="49"/>
    </location>
</feature>
<evidence type="ECO:0000313" key="2">
    <source>
        <dbReference type="EMBL" id="KAE9411363.1"/>
    </source>
</evidence>
<gene>
    <name evidence="2" type="ORF">BT96DRAFT_983120</name>
</gene>
<organism evidence="2 3">
    <name type="scientific">Gymnopus androsaceus JB14</name>
    <dbReference type="NCBI Taxonomy" id="1447944"/>
    <lineage>
        <taxon>Eukaryota</taxon>
        <taxon>Fungi</taxon>
        <taxon>Dikarya</taxon>
        <taxon>Basidiomycota</taxon>
        <taxon>Agaricomycotina</taxon>
        <taxon>Agaricomycetes</taxon>
        <taxon>Agaricomycetidae</taxon>
        <taxon>Agaricales</taxon>
        <taxon>Marasmiineae</taxon>
        <taxon>Omphalotaceae</taxon>
        <taxon>Gymnopus</taxon>
    </lineage>
</organism>
<feature type="region of interest" description="Disordered" evidence="1">
    <location>
        <begin position="77"/>
        <end position="170"/>
    </location>
</feature>
<dbReference type="EMBL" id="ML769383">
    <property type="protein sequence ID" value="KAE9411363.1"/>
    <property type="molecule type" value="Genomic_DNA"/>
</dbReference>
<accession>A0A6A4IQ06</accession>
<evidence type="ECO:0000313" key="3">
    <source>
        <dbReference type="Proteomes" id="UP000799118"/>
    </source>
</evidence>
<dbReference type="OrthoDB" id="3366922at2759"/>
<keyword evidence="3" id="KW-1185">Reference proteome</keyword>
<evidence type="ECO:0000256" key="1">
    <source>
        <dbReference type="SAM" id="MobiDB-lite"/>
    </source>
</evidence>
<name>A0A6A4IQ06_9AGAR</name>
<reference evidence="2" key="1">
    <citation type="journal article" date="2019" name="Environ. Microbiol.">
        <title>Fungal ecological strategies reflected in gene transcription - a case study of two litter decomposers.</title>
        <authorList>
            <person name="Barbi F."/>
            <person name="Kohler A."/>
            <person name="Barry K."/>
            <person name="Baskaran P."/>
            <person name="Daum C."/>
            <person name="Fauchery L."/>
            <person name="Ihrmark K."/>
            <person name="Kuo A."/>
            <person name="LaButti K."/>
            <person name="Lipzen A."/>
            <person name="Morin E."/>
            <person name="Grigoriev I.V."/>
            <person name="Henrissat B."/>
            <person name="Lindahl B."/>
            <person name="Martin F."/>
        </authorList>
    </citation>
    <scope>NUCLEOTIDE SEQUENCE</scope>
    <source>
        <strain evidence="2">JB14</strain>
    </source>
</reference>
<feature type="compositionally biased region" description="Basic and acidic residues" evidence="1">
    <location>
        <begin position="347"/>
        <end position="368"/>
    </location>
</feature>
<sequence length="808" mass="89705">MDFDFDNDDDLDEQTLAALDDIEASWKQKHAAPPVVEPPAKRQKTESGWRSVAAASSSASFDLDELPEISLCQNSYTFGLGSPSLTPQASTSKSLNVPPKPPIRSSAQSRPFHRNQSARSARLLEQITLALAEPSQPSGPQNITPPPPTVRPVQPVPIPPPPPPPPPEIDEFKKQLEEMRLENERIQAALREAEDARIAKIGEVAVLRRGIQKTAEDHAAQMSKLKAAKDEADTKQAAMQRDLKEEMERLKTQFIFKQHELESTSRKPPMSAHGRRNVRDLPSSTQTPFWGNRVAVAGPSSTAFVPPESTPVKVLPPAIRPPKSPRKSAMLPGFENSFLESTPKRQLGKEKAHSPEIHRPLFENELQSRKLPVRAQSSFPDDGFGMEIDVPPIPKQRLLPSSSPTPNDDEDVEMEEEDEEDGDESVEVVHFNWKAELTRIVLTHTHPSYSRPTLQFLAEQSTAVASPEDYSSHISRILEVIASTSINEGYDRAISVLTRCFVSMAIALNLSNLISPLIPLLNLLSTLIYSLPSFNMIVFLQCFENDNNPSVLVLTMQSSETLSLAEALCWRTPEDRVETRDQEVLMTLLNNSQAVLVLESCNASTGSNVHMYGYPHLACSLLSLPAPELEEGENQRVFVPKIPQLDRLCSFLIDGNRRGDESIALKENVVTLLVVLSQAHPDALAALTSSNGAIPSLILYLTNMSSPIWEEDESLLSSPSTISSTIKSLNQTMYLLHYLVFSVQPEVGLRMKLQNSPQRPFNGIIHMFTVTFGRLSYAPMPEWIDPDEQYELSAIRGIVATRPRLNMH</sequence>
<dbReference type="GO" id="GO:0000077">
    <property type="term" value="P:DNA damage checkpoint signaling"/>
    <property type="evidence" value="ECO:0007669"/>
    <property type="project" value="InterPro"/>
</dbReference>
<protein>
    <recommendedName>
        <fullName evidence="4">DNA repair protein Rad26</fullName>
    </recommendedName>
</protein>
<dbReference type="AlphaFoldDB" id="A0A6A4IQ06"/>
<feature type="compositionally biased region" description="Acidic residues" evidence="1">
    <location>
        <begin position="407"/>
        <end position="425"/>
    </location>
</feature>
<feature type="compositionally biased region" description="Pro residues" evidence="1">
    <location>
        <begin position="143"/>
        <end position="167"/>
    </location>
</feature>
<feature type="region of interest" description="Disordered" evidence="1">
    <location>
        <begin position="255"/>
        <end position="425"/>
    </location>
</feature>
<feature type="compositionally biased region" description="Polar residues" evidence="1">
    <location>
        <begin position="77"/>
        <end position="95"/>
    </location>
</feature>
<dbReference type="PANTHER" id="PTHR28594">
    <property type="entry name" value="ATR-INTERACTING PROTEIN"/>
    <property type="match status" value="1"/>
</dbReference>
<evidence type="ECO:0008006" key="4">
    <source>
        <dbReference type="Google" id="ProtNLM"/>
    </source>
</evidence>
<dbReference type="Proteomes" id="UP000799118">
    <property type="component" value="Unassembled WGS sequence"/>
</dbReference>
<dbReference type="PANTHER" id="PTHR28594:SF1">
    <property type="entry name" value="ATR-INTERACTING PROTEIN"/>
    <property type="match status" value="1"/>
</dbReference>
<feature type="compositionally biased region" description="Basic and acidic residues" evidence="1">
    <location>
        <begin position="255"/>
        <end position="265"/>
    </location>
</feature>
<feature type="compositionally biased region" description="Polar residues" evidence="1">
    <location>
        <begin position="105"/>
        <end position="119"/>
    </location>
</feature>